<keyword evidence="4" id="KW-0677">Repeat</keyword>
<keyword evidence="15" id="KW-1185">Reference proteome</keyword>
<comment type="caution">
    <text evidence="14">The sequence shown here is derived from an EMBL/GenBank/DDBJ whole genome shotgun (WGS) entry which is preliminary data.</text>
</comment>
<dbReference type="FunFam" id="3.30.160.60:FF:002063">
    <property type="entry name" value="RB associated KRAB zinc finger"/>
    <property type="match status" value="1"/>
</dbReference>
<evidence type="ECO:0000256" key="5">
    <source>
        <dbReference type="ARBA" id="ARBA00022771"/>
    </source>
</evidence>
<evidence type="ECO:0000256" key="8">
    <source>
        <dbReference type="ARBA" id="ARBA00023125"/>
    </source>
</evidence>
<dbReference type="CDD" id="cd07765">
    <property type="entry name" value="KRAB_A-box"/>
    <property type="match status" value="1"/>
</dbReference>
<dbReference type="InterPro" id="IPR050888">
    <property type="entry name" value="ZnF_C2H2-type_TF"/>
</dbReference>
<evidence type="ECO:0000256" key="12">
    <source>
        <dbReference type="SAM" id="MobiDB-lite"/>
    </source>
</evidence>
<comment type="subcellular location">
    <subcellularLocation>
        <location evidence="1">Nucleus</location>
    </subcellularLocation>
</comment>
<organism evidence="14 15">
    <name type="scientific">Eleutherodactylus coqui</name>
    <name type="common">Puerto Rican coqui</name>
    <dbReference type="NCBI Taxonomy" id="57060"/>
    <lineage>
        <taxon>Eukaryota</taxon>
        <taxon>Metazoa</taxon>
        <taxon>Chordata</taxon>
        <taxon>Craniata</taxon>
        <taxon>Vertebrata</taxon>
        <taxon>Euteleostomi</taxon>
        <taxon>Amphibia</taxon>
        <taxon>Batrachia</taxon>
        <taxon>Anura</taxon>
        <taxon>Neobatrachia</taxon>
        <taxon>Hyloidea</taxon>
        <taxon>Eleutherodactylidae</taxon>
        <taxon>Eleutherodactylinae</taxon>
        <taxon>Eleutherodactylus</taxon>
        <taxon>Eleutherodactylus</taxon>
    </lineage>
</organism>
<comment type="similarity">
    <text evidence="2">Belongs to the krueppel C2H2-type zinc-finger protein family.</text>
</comment>
<dbReference type="GO" id="GO:0003677">
    <property type="term" value="F:DNA binding"/>
    <property type="evidence" value="ECO:0007669"/>
    <property type="project" value="UniProtKB-KW"/>
</dbReference>
<dbReference type="FunFam" id="3.30.160.60:FF:001270">
    <property type="entry name" value="zinc finger protein 583 isoform X1"/>
    <property type="match status" value="1"/>
</dbReference>
<dbReference type="GO" id="GO:0006355">
    <property type="term" value="P:regulation of DNA-templated transcription"/>
    <property type="evidence" value="ECO:0007669"/>
    <property type="project" value="InterPro"/>
</dbReference>
<keyword evidence="5 11" id="KW-0863">Zinc-finger</keyword>
<keyword evidence="7" id="KW-0805">Transcription regulation</keyword>
<evidence type="ECO:0000256" key="11">
    <source>
        <dbReference type="PROSITE-ProRule" id="PRU00042"/>
    </source>
</evidence>
<dbReference type="Pfam" id="PF00096">
    <property type="entry name" value="zf-C2H2"/>
    <property type="match status" value="7"/>
</dbReference>
<dbReference type="EMBL" id="WNTK01000596">
    <property type="protein sequence ID" value="KAG9469220.1"/>
    <property type="molecule type" value="Genomic_DNA"/>
</dbReference>
<dbReference type="SUPFAM" id="SSF57667">
    <property type="entry name" value="beta-beta-alpha zinc fingers"/>
    <property type="match status" value="4"/>
</dbReference>
<dbReference type="EMBL" id="WNTK01000596">
    <property type="protein sequence ID" value="KAG9469222.1"/>
    <property type="molecule type" value="Genomic_DNA"/>
</dbReference>
<dbReference type="SMART" id="SM00355">
    <property type="entry name" value="ZnF_C2H2"/>
    <property type="match status" value="7"/>
</dbReference>
<sequence>MTELLTGEVPIRCQDVTVYFSMEEWEYIGGHWDLYKDAMMEEHQPLTSADGASRRNPPERRPCLYPQDCPEEDPDVPENQQEEDLTIIKVEVEEELMMADRLCKSEVEELIPVTAENCSERNIVVLVNDEVEDEDNLQLTSGENLITLDVHPGLLSTDLSCNPSNQEEPSPDQSQIVTPSTSLEGGKRLQRKPFTKRSGVLTYRRIHTREKPYCCSECGKCFTAKSHLVIHERIHTGEKPYSCSECRKCFTDKSSLVMHERIHTGEKPHSCSECGKCFTSKLSLVKHERIHTGEKPYSCSLCGKCFKDKSSLVRHERIHTGEKPYSCSECGKCFTSRSELVTHKRIHTGEKPFSCLQCGKSFARKANLLTHETCHTGEKPFSCLECGKCFTRKSSLVTHERSHTGEKPYSCSECGKSFAQSSNLENKLLSVMYRYDSSHVRLIRSPAAGSGPLLVQQPDSGTCDCSSGHMSLCQ</sequence>
<proteinExistence type="inferred from homology"/>
<keyword evidence="6" id="KW-0862">Zinc</keyword>
<dbReference type="PANTHER" id="PTHR24406">
    <property type="entry name" value="TRANSCRIPTIONAL REPRESSOR CTCFL-RELATED"/>
    <property type="match status" value="1"/>
</dbReference>
<keyword evidence="9" id="KW-0804">Transcription</keyword>
<evidence type="ECO:0000256" key="1">
    <source>
        <dbReference type="ARBA" id="ARBA00004123"/>
    </source>
</evidence>
<dbReference type="InterPro" id="IPR001909">
    <property type="entry name" value="KRAB"/>
</dbReference>
<evidence type="ECO:0000256" key="9">
    <source>
        <dbReference type="ARBA" id="ARBA00023163"/>
    </source>
</evidence>
<feature type="domain" description="C2H2-type" evidence="13">
    <location>
        <begin position="381"/>
        <end position="408"/>
    </location>
</feature>
<dbReference type="PROSITE" id="PS00028">
    <property type="entry name" value="ZINC_FINGER_C2H2_1"/>
    <property type="match status" value="7"/>
</dbReference>
<keyword evidence="8" id="KW-0238">DNA-binding</keyword>
<feature type="domain" description="C2H2-type" evidence="13">
    <location>
        <begin position="269"/>
        <end position="296"/>
    </location>
</feature>
<dbReference type="FunFam" id="3.30.160.60:FF:000176">
    <property type="entry name" value="zinc finger protein 70"/>
    <property type="match status" value="1"/>
</dbReference>
<evidence type="ECO:0000313" key="14">
    <source>
        <dbReference type="EMBL" id="KAG9469222.1"/>
    </source>
</evidence>
<dbReference type="InterPro" id="IPR013087">
    <property type="entry name" value="Znf_C2H2_type"/>
</dbReference>
<dbReference type="Gene3D" id="3.30.160.60">
    <property type="entry name" value="Classic Zinc Finger"/>
    <property type="match status" value="8"/>
</dbReference>
<dbReference type="FunFam" id="3.30.160.60:FF:000812">
    <property type="entry name" value="zinc finger protein 23 isoform X2"/>
    <property type="match status" value="3"/>
</dbReference>
<name>A0A8J6JSX7_ELECQ</name>
<evidence type="ECO:0000256" key="7">
    <source>
        <dbReference type="ARBA" id="ARBA00023015"/>
    </source>
</evidence>
<feature type="region of interest" description="Disordered" evidence="12">
    <location>
        <begin position="162"/>
        <end position="186"/>
    </location>
</feature>
<dbReference type="AlphaFoldDB" id="A0A8J6JSX7"/>
<feature type="domain" description="C2H2-type" evidence="13">
    <location>
        <begin position="409"/>
        <end position="424"/>
    </location>
</feature>
<dbReference type="InterPro" id="IPR036236">
    <property type="entry name" value="Znf_C2H2_sf"/>
</dbReference>
<dbReference type="InterPro" id="IPR036051">
    <property type="entry name" value="KRAB_dom_sf"/>
</dbReference>
<dbReference type="Proteomes" id="UP000770717">
    <property type="component" value="Unassembled WGS sequence"/>
</dbReference>
<gene>
    <name evidence="14" type="ORF">GDO78_021027</name>
</gene>
<keyword evidence="3" id="KW-0479">Metal-binding</keyword>
<feature type="domain" description="C2H2-type" evidence="13">
    <location>
        <begin position="353"/>
        <end position="380"/>
    </location>
</feature>
<dbReference type="InterPro" id="IPR041697">
    <property type="entry name" value="Znf-C2H2_11"/>
</dbReference>
<evidence type="ECO:0000313" key="15">
    <source>
        <dbReference type="Proteomes" id="UP000770717"/>
    </source>
</evidence>
<dbReference type="GO" id="GO:0008270">
    <property type="term" value="F:zinc ion binding"/>
    <property type="evidence" value="ECO:0007669"/>
    <property type="project" value="UniProtKB-KW"/>
</dbReference>
<dbReference type="FunFam" id="3.30.160.60:FF:000358">
    <property type="entry name" value="zinc finger protein 24"/>
    <property type="match status" value="1"/>
</dbReference>
<evidence type="ECO:0000256" key="10">
    <source>
        <dbReference type="ARBA" id="ARBA00023242"/>
    </source>
</evidence>
<evidence type="ECO:0000259" key="13">
    <source>
        <dbReference type="PROSITE" id="PS50157"/>
    </source>
</evidence>
<evidence type="ECO:0000256" key="6">
    <source>
        <dbReference type="ARBA" id="ARBA00022833"/>
    </source>
</evidence>
<dbReference type="Pfam" id="PF16622">
    <property type="entry name" value="zf-C2H2_11"/>
    <property type="match status" value="1"/>
</dbReference>
<feature type="compositionally biased region" description="Polar residues" evidence="12">
    <location>
        <begin position="162"/>
        <end position="183"/>
    </location>
</feature>
<protein>
    <recommendedName>
        <fullName evidence="13">C2H2-type domain-containing protein</fullName>
    </recommendedName>
</protein>
<feature type="domain" description="C2H2-type" evidence="13">
    <location>
        <begin position="297"/>
        <end position="324"/>
    </location>
</feature>
<accession>A0A8J6JSX7</accession>
<reference evidence="14" key="1">
    <citation type="thesis" date="2020" institute="ProQuest LLC" country="789 East Eisenhower Parkway, Ann Arbor, MI, USA">
        <title>Comparative Genomics and Chromosome Evolution.</title>
        <authorList>
            <person name="Mudd A.B."/>
        </authorList>
    </citation>
    <scope>NUCLEOTIDE SEQUENCE</scope>
    <source>
        <strain evidence="14">HN-11 Male</strain>
        <tissue evidence="14">Kidney and liver</tissue>
    </source>
</reference>
<feature type="domain" description="C2H2-type" evidence="13">
    <location>
        <begin position="241"/>
        <end position="268"/>
    </location>
</feature>
<evidence type="ECO:0000256" key="2">
    <source>
        <dbReference type="ARBA" id="ARBA00006991"/>
    </source>
</evidence>
<dbReference type="SUPFAM" id="SSF109640">
    <property type="entry name" value="KRAB domain (Kruppel-associated box)"/>
    <property type="match status" value="1"/>
</dbReference>
<feature type="domain" description="C2H2-type" evidence="13">
    <location>
        <begin position="213"/>
        <end position="240"/>
    </location>
</feature>
<dbReference type="EMBL" id="WNTK01000596">
    <property type="protein sequence ID" value="KAG9469221.1"/>
    <property type="molecule type" value="Genomic_DNA"/>
</dbReference>
<dbReference type="Gene3D" id="6.10.140.140">
    <property type="match status" value="1"/>
</dbReference>
<dbReference type="OrthoDB" id="40579at2759"/>
<dbReference type="GO" id="GO:0005634">
    <property type="term" value="C:nucleus"/>
    <property type="evidence" value="ECO:0007669"/>
    <property type="project" value="UniProtKB-SubCell"/>
</dbReference>
<dbReference type="FunFam" id="3.30.160.60:FF:002005">
    <property type="entry name" value="Zinc finger protein 200"/>
    <property type="match status" value="1"/>
</dbReference>
<dbReference type="Pfam" id="PF01352">
    <property type="entry name" value="KRAB"/>
    <property type="match status" value="1"/>
</dbReference>
<feature type="domain" description="C2H2-type" evidence="13">
    <location>
        <begin position="325"/>
        <end position="352"/>
    </location>
</feature>
<dbReference type="EMBL" id="WNTK01000596">
    <property type="protein sequence ID" value="KAG9469219.1"/>
    <property type="molecule type" value="Genomic_DNA"/>
</dbReference>
<evidence type="ECO:0000256" key="3">
    <source>
        <dbReference type="ARBA" id="ARBA00022723"/>
    </source>
</evidence>
<evidence type="ECO:0000256" key="4">
    <source>
        <dbReference type="ARBA" id="ARBA00022737"/>
    </source>
</evidence>
<keyword evidence="10" id="KW-0539">Nucleus</keyword>
<dbReference type="PROSITE" id="PS50157">
    <property type="entry name" value="ZINC_FINGER_C2H2_2"/>
    <property type="match status" value="8"/>
</dbReference>